<gene>
    <name evidence="6" type="ORF">EV674_13426</name>
</gene>
<dbReference type="InterPro" id="IPR050707">
    <property type="entry name" value="HTH_MetabolicPath_Reg"/>
</dbReference>
<dbReference type="InterPro" id="IPR005471">
    <property type="entry name" value="Tscrpt_reg_IclR_N"/>
</dbReference>
<dbReference type="OrthoDB" id="9807558at2"/>
<dbReference type="SUPFAM" id="SSF55781">
    <property type="entry name" value="GAF domain-like"/>
    <property type="match status" value="1"/>
</dbReference>
<dbReference type="GO" id="GO:0045892">
    <property type="term" value="P:negative regulation of DNA-templated transcription"/>
    <property type="evidence" value="ECO:0007669"/>
    <property type="project" value="TreeGrafter"/>
</dbReference>
<feature type="domain" description="IclR-ED" evidence="5">
    <location>
        <begin position="79"/>
        <end position="263"/>
    </location>
</feature>
<evidence type="ECO:0000259" key="4">
    <source>
        <dbReference type="PROSITE" id="PS51077"/>
    </source>
</evidence>
<dbReference type="InterPro" id="IPR036390">
    <property type="entry name" value="WH_DNA-bd_sf"/>
</dbReference>
<evidence type="ECO:0000256" key="3">
    <source>
        <dbReference type="ARBA" id="ARBA00023163"/>
    </source>
</evidence>
<dbReference type="InterPro" id="IPR029016">
    <property type="entry name" value="GAF-like_dom_sf"/>
</dbReference>
<protein>
    <submittedName>
        <fullName evidence="6">IclR family transcriptional regulator</fullName>
    </submittedName>
</protein>
<dbReference type="SUPFAM" id="SSF46785">
    <property type="entry name" value="Winged helix' DNA-binding domain"/>
    <property type="match status" value="1"/>
</dbReference>
<dbReference type="InterPro" id="IPR036388">
    <property type="entry name" value="WH-like_DNA-bd_sf"/>
</dbReference>
<dbReference type="Pfam" id="PF09339">
    <property type="entry name" value="HTH_IclR"/>
    <property type="match status" value="1"/>
</dbReference>
<evidence type="ECO:0000259" key="5">
    <source>
        <dbReference type="PROSITE" id="PS51078"/>
    </source>
</evidence>
<comment type="caution">
    <text evidence="6">The sequence shown here is derived from an EMBL/GenBank/DDBJ whole genome shotgun (WGS) entry which is preliminary data.</text>
</comment>
<evidence type="ECO:0000256" key="1">
    <source>
        <dbReference type="ARBA" id="ARBA00023015"/>
    </source>
</evidence>
<dbReference type="Pfam" id="PF01614">
    <property type="entry name" value="IclR_C"/>
    <property type="match status" value="1"/>
</dbReference>
<reference evidence="6 7" key="1">
    <citation type="submission" date="2019-03" db="EMBL/GenBank/DDBJ databases">
        <title>Genomic Encyclopedia of Type Strains, Phase IV (KMG-IV): sequencing the most valuable type-strain genomes for metagenomic binning, comparative biology and taxonomic classification.</title>
        <authorList>
            <person name="Goeker M."/>
        </authorList>
    </citation>
    <scope>NUCLEOTIDE SEQUENCE [LARGE SCALE GENOMIC DNA]</scope>
    <source>
        <strain evidence="6 7">DSM 1837</strain>
    </source>
</reference>
<evidence type="ECO:0000313" key="7">
    <source>
        <dbReference type="Proteomes" id="UP000295182"/>
    </source>
</evidence>
<organism evidence="6 7">
    <name type="scientific">Simplicispira metamorpha</name>
    <dbReference type="NCBI Taxonomy" id="80881"/>
    <lineage>
        <taxon>Bacteria</taxon>
        <taxon>Pseudomonadati</taxon>
        <taxon>Pseudomonadota</taxon>
        <taxon>Betaproteobacteria</taxon>
        <taxon>Burkholderiales</taxon>
        <taxon>Comamonadaceae</taxon>
        <taxon>Simplicispira</taxon>
    </lineage>
</organism>
<accession>A0A4R2N0U4</accession>
<dbReference type="SMART" id="SM00346">
    <property type="entry name" value="HTH_ICLR"/>
    <property type="match status" value="1"/>
</dbReference>
<sequence length="266" mass="28641">MPASPVCEATAKKEPELLDALSNGLALLRLFATGVPTMTMQQVAEKLGVTRAAARRLLLTLQHHGYVAQDARQFAITPKVLELGHAYFASMSLPVLARPVMHALAHELQETCSLGVLDQDAVVLLAREEPPRLLRVDLGVGRRLPAFAHSMGRVLLAALDDAAQAAYLRDATLTMLTPATTTDPGALAGILQRVRKEGHCVLDSEMVDGFGGISVPLRDGQSKVVAALGLSMVLGRRSRKDLLRDCLPPLQRAAQQIEWVLRARAG</sequence>
<keyword evidence="7" id="KW-1185">Reference proteome</keyword>
<dbReference type="InterPro" id="IPR014757">
    <property type="entry name" value="Tscrpt_reg_IclR_C"/>
</dbReference>
<keyword evidence="1" id="KW-0805">Transcription regulation</keyword>
<proteinExistence type="predicted"/>
<evidence type="ECO:0000256" key="2">
    <source>
        <dbReference type="ARBA" id="ARBA00023125"/>
    </source>
</evidence>
<feature type="domain" description="HTH iclR-type" evidence="4">
    <location>
        <begin position="18"/>
        <end position="78"/>
    </location>
</feature>
<dbReference type="PROSITE" id="PS51078">
    <property type="entry name" value="ICLR_ED"/>
    <property type="match status" value="1"/>
</dbReference>
<keyword evidence="2" id="KW-0238">DNA-binding</keyword>
<dbReference type="Gene3D" id="3.30.450.40">
    <property type="match status" value="1"/>
</dbReference>
<dbReference type="GO" id="GO:0003700">
    <property type="term" value="F:DNA-binding transcription factor activity"/>
    <property type="evidence" value="ECO:0007669"/>
    <property type="project" value="TreeGrafter"/>
</dbReference>
<dbReference type="PANTHER" id="PTHR30136">
    <property type="entry name" value="HELIX-TURN-HELIX TRANSCRIPTIONAL REGULATOR, ICLR FAMILY"/>
    <property type="match status" value="1"/>
</dbReference>
<keyword evidence="3" id="KW-0804">Transcription</keyword>
<name>A0A4R2N0U4_9BURK</name>
<dbReference type="Proteomes" id="UP000295182">
    <property type="component" value="Unassembled WGS sequence"/>
</dbReference>
<dbReference type="RefSeq" id="WP_119014417.1">
    <property type="nucleotide sequence ID" value="NZ_QXNC01000036.1"/>
</dbReference>
<dbReference type="PANTHER" id="PTHR30136:SF34">
    <property type="entry name" value="TRANSCRIPTIONAL REGULATOR"/>
    <property type="match status" value="1"/>
</dbReference>
<dbReference type="EMBL" id="SLXH01000034">
    <property type="protein sequence ID" value="TCP13128.1"/>
    <property type="molecule type" value="Genomic_DNA"/>
</dbReference>
<dbReference type="AlphaFoldDB" id="A0A4R2N0U4"/>
<dbReference type="PROSITE" id="PS51077">
    <property type="entry name" value="HTH_ICLR"/>
    <property type="match status" value="1"/>
</dbReference>
<dbReference type="GO" id="GO:0003677">
    <property type="term" value="F:DNA binding"/>
    <property type="evidence" value="ECO:0007669"/>
    <property type="project" value="UniProtKB-KW"/>
</dbReference>
<dbReference type="Gene3D" id="1.10.10.10">
    <property type="entry name" value="Winged helix-like DNA-binding domain superfamily/Winged helix DNA-binding domain"/>
    <property type="match status" value="1"/>
</dbReference>
<evidence type="ECO:0000313" key="6">
    <source>
        <dbReference type="EMBL" id="TCP13128.1"/>
    </source>
</evidence>
<dbReference type="FunFam" id="1.10.10.10:FF:000056">
    <property type="entry name" value="IclR family transcriptional regulator"/>
    <property type="match status" value="1"/>
</dbReference>